<evidence type="ECO:0000313" key="2">
    <source>
        <dbReference type="EMBL" id="KAK2150667.1"/>
    </source>
</evidence>
<name>A0AAD9MYN3_9ANNE</name>
<feature type="compositionally biased region" description="Basic and acidic residues" evidence="1">
    <location>
        <begin position="9"/>
        <end position="31"/>
    </location>
</feature>
<reference evidence="2" key="1">
    <citation type="journal article" date="2023" name="Mol. Biol. Evol.">
        <title>Third-Generation Sequencing Reveals the Adaptive Role of the Epigenome in Three Deep-Sea Polychaetes.</title>
        <authorList>
            <person name="Perez M."/>
            <person name="Aroh O."/>
            <person name="Sun Y."/>
            <person name="Lan Y."/>
            <person name="Juniper S.K."/>
            <person name="Young C.R."/>
            <person name="Angers B."/>
            <person name="Qian P.Y."/>
        </authorList>
    </citation>
    <scope>NUCLEOTIDE SEQUENCE</scope>
    <source>
        <strain evidence="2">P08H-3</strain>
    </source>
</reference>
<organism evidence="2 3">
    <name type="scientific">Paralvinella palmiformis</name>
    <dbReference type="NCBI Taxonomy" id="53620"/>
    <lineage>
        <taxon>Eukaryota</taxon>
        <taxon>Metazoa</taxon>
        <taxon>Spiralia</taxon>
        <taxon>Lophotrochozoa</taxon>
        <taxon>Annelida</taxon>
        <taxon>Polychaeta</taxon>
        <taxon>Sedentaria</taxon>
        <taxon>Canalipalpata</taxon>
        <taxon>Terebellida</taxon>
        <taxon>Terebelliformia</taxon>
        <taxon>Alvinellidae</taxon>
        <taxon>Paralvinella</taxon>
    </lineage>
</organism>
<comment type="caution">
    <text evidence="2">The sequence shown here is derived from an EMBL/GenBank/DDBJ whole genome shotgun (WGS) entry which is preliminary data.</text>
</comment>
<feature type="region of interest" description="Disordered" evidence="1">
    <location>
        <begin position="1"/>
        <end position="38"/>
    </location>
</feature>
<keyword evidence="3" id="KW-1185">Reference proteome</keyword>
<dbReference type="EMBL" id="JAODUP010000396">
    <property type="protein sequence ID" value="KAK2150667.1"/>
    <property type="molecule type" value="Genomic_DNA"/>
</dbReference>
<proteinExistence type="predicted"/>
<sequence length="153" mass="16631">MQSSSTNDQMERKLSKDKRVSKEAEESKDGMAEPPSDEICVLHPSMSSDHDYGATIQQPADQLGATQAEIARLHAEVASLLKLNNDMLEKGDQLMVDKGFTIEGELAKVCATLVISPFLTEVHQARGDRHTGACTDTCACRTCNSSSEVLPHL</sequence>
<protein>
    <submittedName>
        <fullName evidence="2">Uncharacterized protein</fullName>
    </submittedName>
</protein>
<gene>
    <name evidence="2" type="ORF">LSH36_396g04004</name>
</gene>
<dbReference type="AlphaFoldDB" id="A0AAD9MYN3"/>
<evidence type="ECO:0000256" key="1">
    <source>
        <dbReference type="SAM" id="MobiDB-lite"/>
    </source>
</evidence>
<evidence type="ECO:0000313" key="3">
    <source>
        <dbReference type="Proteomes" id="UP001208570"/>
    </source>
</evidence>
<accession>A0AAD9MYN3</accession>
<dbReference type="Proteomes" id="UP001208570">
    <property type="component" value="Unassembled WGS sequence"/>
</dbReference>